<proteinExistence type="predicted"/>
<dbReference type="InterPro" id="IPR023393">
    <property type="entry name" value="START-like_dom_sf"/>
</dbReference>
<keyword evidence="2" id="KW-1185">Reference proteome</keyword>
<gene>
    <name evidence="1" type="ORF">QQ008_22450</name>
</gene>
<dbReference type="InterPro" id="IPR019587">
    <property type="entry name" value="Polyketide_cyclase/dehydratase"/>
</dbReference>
<name>A0ABT8KTS3_9BACT</name>
<dbReference type="RefSeq" id="WP_346754195.1">
    <property type="nucleotide sequence ID" value="NZ_JAUJEA010000010.1"/>
</dbReference>
<dbReference type="SUPFAM" id="SSF55961">
    <property type="entry name" value="Bet v1-like"/>
    <property type="match status" value="1"/>
</dbReference>
<dbReference type="Gene3D" id="3.30.530.20">
    <property type="match status" value="1"/>
</dbReference>
<evidence type="ECO:0000313" key="2">
    <source>
        <dbReference type="Proteomes" id="UP001172082"/>
    </source>
</evidence>
<dbReference type="Proteomes" id="UP001172082">
    <property type="component" value="Unassembled WGS sequence"/>
</dbReference>
<protein>
    <submittedName>
        <fullName evidence="1">SRPBCC family protein</fullName>
    </submittedName>
</protein>
<reference evidence="1" key="1">
    <citation type="submission" date="2023-06" db="EMBL/GenBank/DDBJ databases">
        <title>Genomic of Parafulvivirga corallium.</title>
        <authorList>
            <person name="Wang G."/>
        </authorList>
    </citation>
    <scope>NUCLEOTIDE SEQUENCE</scope>
    <source>
        <strain evidence="1">BMA10</strain>
    </source>
</reference>
<evidence type="ECO:0000313" key="1">
    <source>
        <dbReference type="EMBL" id="MDN5204171.1"/>
    </source>
</evidence>
<organism evidence="1 2">
    <name type="scientific">Splendidivirga corallicola</name>
    <dbReference type="NCBI Taxonomy" id="3051826"/>
    <lineage>
        <taxon>Bacteria</taxon>
        <taxon>Pseudomonadati</taxon>
        <taxon>Bacteroidota</taxon>
        <taxon>Cytophagia</taxon>
        <taxon>Cytophagales</taxon>
        <taxon>Splendidivirgaceae</taxon>
        <taxon>Splendidivirga</taxon>
    </lineage>
</organism>
<accession>A0ABT8KTS3</accession>
<sequence length="162" mass="18737">MKWLFIFLGILVLLILIVLIIGWSLPVKHTASVSKEFSVSGKRIWNLITQFDQYKTWRTGLKELVVNDQSWTETDKHNQSMTFEVVVSEANQRFQSRITNDNLPFGGSWTYVLKEENGKTTLTITENGEIYNPVFRFVSKFLLGYTATMNAYMKDLENAVNK</sequence>
<dbReference type="Pfam" id="PF10604">
    <property type="entry name" value="Polyketide_cyc2"/>
    <property type="match status" value="1"/>
</dbReference>
<comment type="caution">
    <text evidence="1">The sequence shown here is derived from an EMBL/GenBank/DDBJ whole genome shotgun (WGS) entry which is preliminary data.</text>
</comment>
<dbReference type="EMBL" id="JAUJEA010000010">
    <property type="protein sequence ID" value="MDN5204171.1"/>
    <property type="molecule type" value="Genomic_DNA"/>
</dbReference>